<evidence type="ECO:0000313" key="6">
    <source>
        <dbReference type="EMBL" id="KAG0497126.1"/>
    </source>
</evidence>
<name>A0A835VFP7_VANPL</name>
<gene>
    <name evidence="1" type="ORF">HPP92_001812</name>
    <name evidence="2" type="ORF">HPP92_001813</name>
    <name evidence="3" type="ORF">HPP92_001814</name>
    <name evidence="4" type="ORF">HPP92_001815</name>
    <name evidence="5" type="ORF">HPP92_001816</name>
    <name evidence="6" type="ORF">HPP92_001817</name>
</gene>
<dbReference type="Proteomes" id="UP000636800">
    <property type="component" value="Chromosome 1"/>
</dbReference>
<dbReference type="InterPro" id="IPR019587">
    <property type="entry name" value="Polyketide_cyclase/dehydratase"/>
</dbReference>
<dbReference type="EMBL" id="JADCNL010000001">
    <property type="protein sequence ID" value="KAG0497126.1"/>
    <property type="molecule type" value="Genomic_DNA"/>
</dbReference>
<dbReference type="Pfam" id="PF10604">
    <property type="entry name" value="Polyketide_cyc2"/>
    <property type="match status" value="1"/>
</dbReference>
<keyword evidence="7" id="KW-1185">Reference proteome</keyword>
<reference evidence="2 7" key="1">
    <citation type="journal article" date="2020" name="Nat. Food">
        <title>A phased Vanilla planifolia genome enables genetic improvement of flavour and production.</title>
        <authorList>
            <person name="Hasing T."/>
            <person name="Tang H."/>
            <person name="Brym M."/>
            <person name="Khazi F."/>
            <person name="Huang T."/>
            <person name="Chambers A.H."/>
        </authorList>
    </citation>
    <scope>NUCLEOTIDE SEQUENCE [LARGE SCALE GENOMIC DNA]</scope>
    <source>
        <tissue evidence="2">Leaf</tissue>
    </source>
</reference>
<organism evidence="2 7">
    <name type="scientific">Vanilla planifolia</name>
    <name type="common">Vanilla</name>
    <dbReference type="NCBI Taxonomy" id="51239"/>
    <lineage>
        <taxon>Eukaryota</taxon>
        <taxon>Viridiplantae</taxon>
        <taxon>Streptophyta</taxon>
        <taxon>Embryophyta</taxon>
        <taxon>Tracheophyta</taxon>
        <taxon>Spermatophyta</taxon>
        <taxon>Magnoliopsida</taxon>
        <taxon>Liliopsida</taxon>
        <taxon>Asparagales</taxon>
        <taxon>Orchidaceae</taxon>
        <taxon>Vanilloideae</taxon>
        <taxon>Vanilleae</taxon>
        <taxon>Vanilla</taxon>
    </lineage>
</organism>
<dbReference type="AlphaFoldDB" id="A0A835VFP7"/>
<evidence type="ECO:0000313" key="3">
    <source>
        <dbReference type="EMBL" id="KAG0497123.1"/>
    </source>
</evidence>
<evidence type="ECO:0000313" key="4">
    <source>
        <dbReference type="EMBL" id="KAG0497124.1"/>
    </source>
</evidence>
<dbReference type="EMBL" id="JADCNL010000001">
    <property type="protein sequence ID" value="KAG0497123.1"/>
    <property type="molecule type" value="Genomic_DNA"/>
</dbReference>
<dbReference type="EMBL" id="JADCNL010000001">
    <property type="protein sequence ID" value="KAG0497124.1"/>
    <property type="molecule type" value="Genomic_DNA"/>
</dbReference>
<protein>
    <recommendedName>
        <fullName evidence="8">Bet v I/Major latex protein domain-containing protein</fullName>
    </recommendedName>
</protein>
<evidence type="ECO:0000313" key="7">
    <source>
        <dbReference type="Proteomes" id="UP000636800"/>
    </source>
</evidence>
<dbReference type="SUPFAM" id="SSF55961">
    <property type="entry name" value="Bet v1-like"/>
    <property type="match status" value="1"/>
</dbReference>
<dbReference type="EMBL" id="JADCNL010000001">
    <property type="protein sequence ID" value="KAG0497122.1"/>
    <property type="molecule type" value="Genomic_DNA"/>
</dbReference>
<dbReference type="OrthoDB" id="162894at2759"/>
<dbReference type="InterPro" id="IPR023393">
    <property type="entry name" value="START-like_dom_sf"/>
</dbReference>
<proteinExistence type="predicted"/>
<dbReference type="Gene3D" id="3.30.530.20">
    <property type="match status" value="1"/>
</dbReference>
<evidence type="ECO:0000313" key="5">
    <source>
        <dbReference type="EMBL" id="KAG0497125.1"/>
    </source>
</evidence>
<dbReference type="EMBL" id="JADCNL010000001">
    <property type="protein sequence ID" value="KAG0497121.1"/>
    <property type="molecule type" value="Genomic_DNA"/>
</dbReference>
<accession>A0A835VFP7</accession>
<evidence type="ECO:0000313" key="1">
    <source>
        <dbReference type="EMBL" id="KAG0497121.1"/>
    </source>
</evidence>
<sequence>MGRKVELTREVEAGVEALWNVMSKDRLKLLGKGPSPLLEEAKVLEGDGGLGTISYLKPGPAVSHIPPIKDKVVEFDDKEHVFSIQEIEGGYLDLGFSSVVLTFKLEGKEGGKTVVRSTINTEFNEWFDGDALVDELAKFVEIFINSAHSALQESTVA</sequence>
<dbReference type="EMBL" id="JADCNL010000001">
    <property type="protein sequence ID" value="KAG0497125.1"/>
    <property type="molecule type" value="Genomic_DNA"/>
</dbReference>
<comment type="caution">
    <text evidence="2">The sequence shown here is derived from an EMBL/GenBank/DDBJ whole genome shotgun (WGS) entry which is preliminary data.</text>
</comment>
<evidence type="ECO:0008006" key="8">
    <source>
        <dbReference type="Google" id="ProtNLM"/>
    </source>
</evidence>
<evidence type="ECO:0000313" key="2">
    <source>
        <dbReference type="EMBL" id="KAG0497122.1"/>
    </source>
</evidence>